<dbReference type="GO" id="GO:0005737">
    <property type="term" value="C:cytoplasm"/>
    <property type="evidence" value="ECO:0007669"/>
    <property type="project" value="TreeGrafter"/>
</dbReference>
<evidence type="ECO:0000313" key="2">
    <source>
        <dbReference type="EMBL" id="SVA79643.1"/>
    </source>
</evidence>
<dbReference type="SUPFAM" id="SSF51905">
    <property type="entry name" value="FAD/NAD(P)-binding domain"/>
    <property type="match status" value="1"/>
</dbReference>
<dbReference type="InterPro" id="IPR006076">
    <property type="entry name" value="FAD-dep_OxRdtase"/>
</dbReference>
<gene>
    <name evidence="2" type="ORF">METZ01_LOCUS132497</name>
</gene>
<dbReference type="EMBL" id="UINC01018884">
    <property type="protein sequence ID" value="SVA79643.1"/>
    <property type="molecule type" value="Genomic_DNA"/>
</dbReference>
<dbReference type="InterPro" id="IPR036188">
    <property type="entry name" value="FAD/NAD-bd_sf"/>
</dbReference>
<protein>
    <recommendedName>
        <fullName evidence="1">FAD dependent oxidoreductase domain-containing protein</fullName>
    </recommendedName>
</protein>
<dbReference type="AlphaFoldDB" id="A0A381YSX3"/>
<name>A0A381YSX3_9ZZZZ</name>
<accession>A0A381YSX3</accession>
<dbReference type="Gene3D" id="3.50.50.60">
    <property type="entry name" value="FAD/NAD(P)-binding domain"/>
    <property type="match status" value="1"/>
</dbReference>
<dbReference type="Gene3D" id="3.30.9.10">
    <property type="entry name" value="D-Amino Acid Oxidase, subunit A, domain 2"/>
    <property type="match status" value="1"/>
</dbReference>
<dbReference type="Pfam" id="PF01266">
    <property type="entry name" value="DAO"/>
    <property type="match status" value="1"/>
</dbReference>
<evidence type="ECO:0000259" key="1">
    <source>
        <dbReference type="Pfam" id="PF01266"/>
    </source>
</evidence>
<reference evidence="2" key="1">
    <citation type="submission" date="2018-05" db="EMBL/GenBank/DDBJ databases">
        <authorList>
            <person name="Lanie J.A."/>
            <person name="Ng W.-L."/>
            <person name="Kazmierczak K.M."/>
            <person name="Andrzejewski T.M."/>
            <person name="Davidsen T.M."/>
            <person name="Wayne K.J."/>
            <person name="Tettelin H."/>
            <person name="Glass J.I."/>
            <person name="Rusch D."/>
            <person name="Podicherti R."/>
            <person name="Tsui H.-C.T."/>
            <person name="Winkler M.E."/>
        </authorList>
    </citation>
    <scope>NUCLEOTIDE SEQUENCE</scope>
</reference>
<proteinExistence type="predicted"/>
<organism evidence="2">
    <name type="scientific">marine metagenome</name>
    <dbReference type="NCBI Taxonomy" id="408172"/>
    <lineage>
        <taxon>unclassified sequences</taxon>
        <taxon>metagenomes</taxon>
        <taxon>ecological metagenomes</taxon>
    </lineage>
</organism>
<feature type="domain" description="FAD dependent oxidoreductase" evidence="1">
    <location>
        <begin position="1"/>
        <end position="334"/>
    </location>
</feature>
<dbReference type="PANTHER" id="PTHR13847">
    <property type="entry name" value="SARCOSINE DEHYDROGENASE-RELATED"/>
    <property type="match status" value="1"/>
</dbReference>
<sequence>MGCSTALYLSRNRMRTIVIDRGALCREASGTNAGTLTLNMTRAALIPYAIKGWELWNSTEKWLHSSIGTRKVNGLSLAFTEEEEELLYERVQARQAMGAPIKLISGKKAQRLEPGLNNSVRSAAWCAKDGFTSAYLTGQAFKRALTQENSAVMEYSKVKGIENDKNNFKIYLENNEHLIAKRIVLAGGVWLEDMLSWLNVKIPIKCLINQLIITERMPQVMKTVLSIANGLLSLKQFDNGTVLIGGGWQGLGDKERGGVEAIPENLKGNIRLACHVIPELCYGRMVRVWLGLEAETADALPVIGNVPGISNAYVIGSVHSGYTSGPYMGWLLSQFIMGQETEMSLFDPSRLIN</sequence>